<proteinExistence type="predicted"/>
<dbReference type="NCBIfam" id="TIGR01760">
    <property type="entry name" value="tape_meas_TP901"/>
    <property type="match status" value="2"/>
</dbReference>
<evidence type="ECO:0000256" key="2">
    <source>
        <dbReference type="SAM" id="MobiDB-lite"/>
    </source>
</evidence>
<gene>
    <name evidence="4" type="ORF">WOSG25_320010</name>
</gene>
<accession>A0A069D3U4</accession>
<dbReference type="eggNOG" id="COG5283">
    <property type="taxonomic scope" value="Bacteria"/>
</dbReference>
<organism evidence="4 5">
    <name type="scientific">Weissella oryzae (strain DSM 25784 / JCM 18191 / LMG 30913 / SG25)</name>
    <dbReference type="NCBI Taxonomy" id="1329250"/>
    <lineage>
        <taxon>Bacteria</taxon>
        <taxon>Bacillati</taxon>
        <taxon>Bacillota</taxon>
        <taxon>Bacilli</taxon>
        <taxon>Lactobacillales</taxon>
        <taxon>Lactobacillaceae</taxon>
        <taxon>Weissella</taxon>
    </lineage>
</organism>
<dbReference type="eggNOG" id="COG4487">
    <property type="taxonomic scope" value="Bacteria"/>
</dbReference>
<protein>
    <recommendedName>
        <fullName evidence="3">Phage tail tape measure protein domain-containing protein</fullName>
    </recommendedName>
</protein>
<evidence type="ECO:0000313" key="4">
    <source>
        <dbReference type="EMBL" id="GAK32086.1"/>
    </source>
</evidence>
<sequence length="723" mass="76985">MLQASVASGDDFTDVVHNSTAALESFGLKSDSVAGMTKNTKKTVNEMAYAADATATDFQSLGKAMEYVGATAHTSGISMAETSAGIGVLSNRGLEADKAGTGMRKVINSLSTAINDMGGSSKSTDDKVKSLQANLEKQTLALQQNEAKLQSNTGNRAATQRAIDRQKLSIQQLNEKIADVKSAPKAQDMLTNLGIKQSELVDAKGNMKSIATVMGVLNEHTKNMSTVDKNVVFNALFGTTGQQAGIILSENSKQLEELTKRVKNSADGQGYVAELSKKNMQSVKNELKQFKMAGEAAIIMIGKQMLPVLSEAATGMAKAFDSKEGQRGLELLAKGVGGLFGVITNGIEFMGRHTTEVKIFAAALGSLWAVKKVGDFIGMVKSAKTALMELQAVNMFMTNGASIGPLAKGGRVAKTVSAASTASELATTGESIASESLSMTRLERTVVPTLGKTLMKTATAGVAGGVLNGLSEAGSNKPMAEKVGGTMGGFVGSAAGFALGGPLGAIIGGTVGPKAGELLGATIQKALNRKPVKPKITFETQNSDMRKLDKSYQSFISQLNTSIVMSPKLDNSGVEKDKKSVEKAYKEMGKAVDQYYTKKQKDSKKDLDVLVKNGLLSQEQEDNLLKKSNSNNKKAKKSKKDILDKMQKDSSDYYKKLKTINDGGNSTLQDLEAKYGKKSKKYRDEQNKERESANKKYQKQMISDETKFGNDMSKATRAASVKQ</sequence>
<feature type="region of interest" description="Disordered" evidence="2">
    <location>
        <begin position="621"/>
        <end position="644"/>
    </location>
</feature>
<feature type="non-terminal residue" evidence="4">
    <location>
        <position position="723"/>
    </location>
</feature>
<name>A0A069D3U4_WEIOS</name>
<evidence type="ECO:0000256" key="1">
    <source>
        <dbReference type="SAM" id="Coils"/>
    </source>
</evidence>
<dbReference type="InterPro" id="IPR010090">
    <property type="entry name" value="Phage_tape_meas"/>
</dbReference>
<dbReference type="Proteomes" id="UP000030643">
    <property type="component" value="Unassembled WGS sequence"/>
</dbReference>
<dbReference type="RefSeq" id="WP_027699943.1">
    <property type="nucleotide sequence ID" value="NZ_DF820515.1"/>
</dbReference>
<feature type="coiled-coil region" evidence="1">
    <location>
        <begin position="128"/>
        <end position="183"/>
    </location>
</feature>
<feature type="region of interest" description="Disordered" evidence="2">
    <location>
        <begin position="658"/>
        <end position="723"/>
    </location>
</feature>
<keyword evidence="1" id="KW-0175">Coiled coil</keyword>
<dbReference type="EMBL" id="DF820515">
    <property type="protein sequence ID" value="GAK32086.1"/>
    <property type="molecule type" value="Genomic_DNA"/>
</dbReference>
<evidence type="ECO:0000313" key="5">
    <source>
        <dbReference type="Proteomes" id="UP000030643"/>
    </source>
</evidence>
<feature type="compositionally biased region" description="Basic and acidic residues" evidence="2">
    <location>
        <begin position="682"/>
        <end position="694"/>
    </location>
</feature>
<dbReference type="AlphaFoldDB" id="A0A069D3U4"/>
<dbReference type="Pfam" id="PF10145">
    <property type="entry name" value="PhageMin_Tail"/>
    <property type="match status" value="1"/>
</dbReference>
<reference evidence="5" key="1">
    <citation type="journal article" date="2014" name="Genome Announc.">
        <title>Draft genome sequence of Weissella oryzae SG25T, isolated from fermented rice grains.</title>
        <authorList>
            <person name="Tanizawa Y."/>
            <person name="Fujisawa T."/>
            <person name="Mochizuki T."/>
            <person name="Kaminuma E."/>
            <person name="Suzuki Y."/>
            <person name="Nakamura Y."/>
            <person name="Tohno M."/>
        </authorList>
    </citation>
    <scope>NUCLEOTIDE SEQUENCE [LARGE SCALE GENOMIC DNA]</scope>
    <source>
        <strain evidence="5">DSM 25784 / JCM 18191 / LMG 30913 / SG25</strain>
    </source>
</reference>
<evidence type="ECO:0000259" key="3">
    <source>
        <dbReference type="Pfam" id="PF10145"/>
    </source>
</evidence>
<feature type="domain" description="Phage tail tape measure protein" evidence="3">
    <location>
        <begin position="1"/>
        <end position="152"/>
    </location>
</feature>
<dbReference type="STRING" id="1329250.WOSG25_320010"/>
<dbReference type="OrthoDB" id="2137849at2"/>
<keyword evidence="5" id="KW-1185">Reference proteome</keyword>